<evidence type="ECO:0000256" key="8">
    <source>
        <dbReference type="RuleBase" id="RU004075"/>
    </source>
</evidence>
<dbReference type="PANTHER" id="PTHR21152:SF40">
    <property type="entry name" value="ALANINE--GLYOXYLATE AMINOTRANSFERASE"/>
    <property type="match status" value="1"/>
</dbReference>
<keyword evidence="4" id="KW-0808">Transferase</keyword>
<dbReference type="Pfam" id="PF00266">
    <property type="entry name" value="Aminotran_5"/>
    <property type="match status" value="1"/>
</dbReference>
<comment type="cofactor">
    <cofactor evidence="1 7 9">
        <name>pyridoxal 5'-phosphate</name>
        <dbReference type="ChEBI" id="CHEBI:597326"/>
    </cofactor>
</comment>
<proteinExistence type="inferred from homology"/>
<evidence type="ECO:0000256" key="9">
    <source>
        <dbReference type="RuleBase" id="RU004504"/>
    </source>
</evidence>
<dbReference type="Gene3D" id="3.40.640.10">
    <property type="entry name" value="Type I PLP-dependent aspartate aminotransferase-like (Major domain)"/>
    <property type="match status" value="1"/>
</dbReference>
<dbReference type="Proteomes" id="UP000610558">
    <property type="component" value="Unassembled WGS sequence"/>
</dbReference>
<reference evidence="11" key="1">
    <citation type="submission" date="2020-09" db="EMBL/GenBank/DDBJ databases">
        <authorList>
            <person name="Yoon J.-W."/>
        </authorList>
    </citation>
    <scope>NUCLEOTIDE SEQUENCE</scope>
    <source>
        <strain evidence="11">KMU-158</strain>
    </source>
</reference>
<evidence type="ECO:0000256" key="1">
    <source>
        <dbReference type="ARBA" id="ARBA00001933"/>
    </source>
</evidence>
<dbReference type="GO" id="GO:0008453">
    <property type="term" value="F:alanine-glyoxylate transaminase activity"/>
    <property type="evidence" value="ECO:0007669"/>
    <property type="project" value="TreeGrafter"/>
</dbReference>
<evidence type="ECO:0000256" key="6">
    <source>
        <dbReference type="PIRSR" id="PIRSR000524-1"/>
    </source>
</evidence>
<dbReference type="InterPro" id="IPR015422">
    <property type="entry name" value="PyrdxlP-dep_Trfase_small"/>
</dbReference>
<dbReference type="EMBL" id="JACXLD010000008">
    <property type="protein sequence ID" value="MBD2859934.1"/>
    <property type="molecule type" value="Genomic_DNA"/>
</dbReference>
<protein>
    <submittedName>
        <fullName evidence="11">Alanine--glyoxylate aminotransferase family protein</fullName>
    </submittedName>
</protein>
<evidence type="ECO:0000256" key="2">
    <source>
        <dbReference type="ARBA" id="ARBA00009236"/>
    </source>
</evidence>
<keyword evidence="12" id="KW-1185">Reference proteome</keyword>
<keyword evidence="5 7" id="KW-0663">Pyridoxal phosphate</keyword>
<dbReference type="SUPFAM" id="SSF53383">
    <property type="entry name" value="PLP-dependent transferases"/>
    <property type="match status" value="1"/>
</dbReference>
<dbReference type="InterPro" id="IPR015424">
    <property type="entry name" value="PyrdxlP-dep_Trfase"/>
</dbReference>
<dbReference type="AlphaFoldDB" id="A0A927C279"/>
<feature type="binding site" evidence="6">
    <location>
        <position position="347"/>
    </location>
    <ligand>
        <name>substrate</name>
    </ligand>
</feature>
<evidence type="ECO:0000313" key="11">
    <source>
        <dbReference type="EMBL" id="MBD2859934.1"/>
    </source>
</evidence>
<feature type="domain" description="Aminotransferase class V" evidence="10">
    <location>
        <begin position="42"/>
        <end position="336"/>
    </location>
</feature>
<evidence type="ECO:0000256" key="4">
    <source>
        <dbReference type="ARBA" id="ARBA00022679"/>
    </source>
</evidence>
<dbReference type="PIRSF" id="PIRSF000524">
    <property type="entry name" value="SPT"/>
    <property type="match status" value="1"/>
</dbReference>
<sequence>MPITSFHPPHRTLMGPGPSDVHPRILEALGRPTIGHLDPLFVGMMDECKALLKYAFQTENALTLPVSAPGSAGMEACFVNLLERGDKAIVCVNGVFGTRMIENVVRCGAEAIRVDTDWGKPVDVAAVEAALKANPDAKVLAFVHAETSTGAVSDAEKLCQLAQQYDCLSIVDTVTSLGGVPLYVDKWGVDAVYSGTQKCLSCTPGISPVSFSDKAIAVIKSRKQPVQSWFLDMNLILGYWGEGGKRAYHHTAPINALYGLHESLVMLQEEGLEHAWARHRTMHNALAAGLNALGIEFVVDAEYRLPQLNSVWIPEGVDDAKVRAQLLEEFSLEIGAGLGDFAGKVWRIGLMGFSARAENVRLLISALAKAMQDQGYQCDVEAALAAAEALL</sequence>
<accession>A0A927C279</accession>
<dbReference type="InterPro" id="IPR000192">
    <property type="entry name" value="Aminotrans_V_dom"/>
</dbReference>
<evidence type="ECO:0000313" key="12">
    <source>
        <dbReference type="Proteomes" id="UP000610558"/>
    </source>
</evidence>
<dbReference type="PANTHER" id="PTHR21152">
    <property type="entry name" value="AMINOTRANSFERASE CLASS V"/>
    <property type="match status" value="1"/>
</dbReference>
<dbReference type="PROSITE" id="PS00595">
    <property type="entry name" value="AA_TRANSFER_CLASS_5"/>
    <property type="match status" value="1"/>
</dbReference>
<dbReference type="InterPro" id="IPR015421">
    <property type="entry name" value="PyrdxlP-dep_Trfase_major"/>
</dbReference>
<dbReference type="RefSeq" id="WP_190766276.1">
    <property type="nucleotide sequence ID" value="NZ_JACXLD010000008.1"/>
</dbReference>
<evidence type="ECO:0000259" key="10">
    <source>
        <dbReference type="Pfam" id="PF00266"/>
    </source>
</evidence>
<organism evidence="11 12">
    <name type="scientific">Spongiibacter pelagi</name>
    <dbReference type="NCBI Taxonomy" id="2760804"/>
    <lineage>
        <taxon>Bacteria</taxon>
        <taxon>Pseudomonadati</taxon>
        <taxon>Pseudomonadota</taxon>
        <taxon>Gammaproteobacteria</taxon>
        <taxon>Cellvibrionales</taxon>
        <taxon>Spongiibacteraceae</taxon>
        <taxon>Spongiibacter</taxon>
    </lineage>
</organism>
<dbReference type="InterPro" id="IPR024169">
    <property type="entry name" value="SP_NH2Trfase/AEP_transaminase"/>
</dbReference>
<dbReference type="Gene3D" id="3.90.1150.10">
    <property type="entry name" value="Aspartate Aminotransferase, domain 1"/>
    <property type="match status" value="1"/>
</dbReference>
<gene>
    <name evidence="11" type="ORF">IB286_13070</name>
</gene>
<keyword evidence="3 11" id="KW-0032">Aminotransferase</keyword>
<dbReference type="GO" id="GO:0004760">
    <property type="term" value="F:L-serine-pyruvate transaminase activity"/>
    <property type="evidence" value="ECO:0007669"/>
    <property type="project" value="TreeGrafter"/>
</dbReference>
<feature type="modified residue" description="N6-(pyridoxal phosphate)lysine" evidence="7">
    <location>
        <position position="198"/>
    </location>
</feature>
<evidence type="ECO:0000256" key="3">
    <source>
        <dbReference type="ARBA" id="ARBA00022576"/>
    </source>
</evidence>
<comment type="similarity">
    <text evidence="2 8">Belongs to the class-V pyridoxal-phosphate-dependent aminotransferase family.</text>
</comment>
<name>A0A927C279_9GAMM</name>
<evidence type="ECO:0000256" key="7">
    <source>
        <dbReference type="PIRSR" id="PIRSR000524-50"/>
    </source>
</evidence>
<dbReference type="CDD" id="cd06451">
    <property type="entry name" value="AGAT_like"/>
    <property type="match status" value="1"/>
</dbReference>
<dbReference type="FunFam" id="3.40.640.10:FF:000027">
    <property type="entry name" value="Serine--pyruvate aminotransferase, mitochondrial"/>
    <property type="match status" value="1"/>
</dbReference>
<comment type="caution">
    <text evidence="11">The sequence shown here is derived from an EMBL/GenBank/DDBJ whole genome shotgun (WGS) entry which is preliminary data.</text>
</comment>
<dbReference type="InterPro" id="IPR020578">
    <property type="entry name" value="Aminotrans_V_PyrdxlP_BS"/>
</dbReference>
<dbReference type="GO" id="GO:0019265">
    <property type="term" value="P:glycine biosynthetic process, by transamination of glyoxylate"/>
    <property type="evidence" value="ECO:0007669"/>
    <property type="project" value="TreeGrafter"/>
</dbReference>
<evidence type="ECO:0000256" key="5">
    <source>
        <dbReference type="ARBA" id="ARBA00022898"/>
    </source>
</evidence>